<dbReference type="EMBL" id="JARZHI010000056">
    <property type="protein sequence ID" value="MDI1435335.1"/>
    <property type="molecule type" value="Genomic_DNA"/>
</dbReference>
<comment type="caution">
    <text evidence="1">The sequence shown here is derived from an EMBL/GenBank/DDBJ whole genome shotgun (WGS) entry which is preliminary data.</text>
</comment>
<keyword evidence="2" id="KW-1185">Reference proteome</keyword>
<organism evidence="1 2">
    <name type="scientific">Polyangium sorediatum</name>
    <dbReference type="NCBI Taxonomy" id="889274"/>
    <lineage>
        <taxon>Bacteria</taxon>
        <taxon>Pseudomonadati</taxon>
        <taxon>Myxococcota</taxon>
        <taxon>Polyangia</taxon>
        <taxon>Polyangiales</taxon>
        <taxon>Polyangiaceae</taxon>
        <taxon>Polyangium</taxon>
    </lineage>
</organism>
<protein>
    <recommendedName>
        <fullName evidence="3">Lipoprotein</fullName>
    </recommendedName>
</protein>
<dbReference type="Proteomes" id="UP001160301">
    <property type="component" value="Unassembled WGS sequence"/>
</dbReference>
<dbReference type="RefSeq" id="WP_136972600.1">
    <property type="nucleotide sequence ID" value="NZ_JARZHI010000056.1"/>
</dbReference>
<accession>A0ABT6P542</accession>
<evidence type="ECO:0000313" key="1">
    <source>
        <dbReference type="EMBL" id="MDI1435335.1"/>
    </source>
</evidence>
<sequence length="142" mass="15489">MLRQRQWGHYLGVLMSLFGVGCGGSARDVRVLEWVHAQSVAPQSTQEISLPGDLAGASADARVHVARLADGRTCILLKKSIGWKSNFEGGLLCDAPLLPAEIVAAPSAPRAYVSLPGHAVFEELYVRTQHDKRTFDVYFDLN</sequence>
<evidence type="ECO:0008006" key="3">
    <source>
        <dbReference type="Google" id="ProtNLM"/>
    </source>
</evidence>
<evidence type="ECO:0000313" key="2">
    <source>
        <dbReference type="Proteomes" id="UP001160301"/>
    </source>
</evidence>
<name>A0ABT6P542_9BACT</name>
<gene>
    <name evidence="1" type="ORF">QHF89_37890</name>
</gene>
<dbReference type="PROSITE" id="PS51257">
    <property type="entry name" value="PROKAR_LIPOPROTEIN"/>
    <property type="match status" value="1"/>
</dbReference>
<reference evidence="1 2" key="1">
    <citation type="submission" date="2023-04" db="EMBL/GenBank/DDBJ databases">
        <title>The genome sequence of Polyangium sorediatum DSM14670.</title>
        <authorList>
            <person name="Zhang X."/>
        </authorList>
    </citation>
    <scope>NUCLEOTIDE SEQUENCE [LARGE SCALE GENOMIC DNA]</scope>
    <source>
        <strain evidence="1 2">DSM 14670</strain>
    </source>
</reference>
<proteinExistence type="predicted"/>